<keyword evidence="3" id="KW-1185">Reference proteome</keyword>
<dbReference type="InterPro" id="IPR012547">
    <property type="entry name" value="PDDEXK_9"/>
</dbReference>
<dbReference type="AlphaFoldDB" id="A0A1H4BFN2"/>
<accession>A0A1H4BFN2</accession>
<dbReference type="InterPro" id="IPR018631">
    <property type="entry name" value="AAA-ATPase-like_dom"/>
</dbReference>
<dbReference type="Pfam" id="PF08011">
    <property type="entry name" value="PDDEXK_9"/>
    <property type="match status" value="1"/>
</dbReference>
<reference evidence="2 3" key="1">
    <citation type="submission" date="2016-10" db="EMBL/GenBank/DDBJ databases">
        <authorList>
            <person name="de Groot N.N."/>
        </authorList>
    </citation>
    <scope>NUCLEOTIDE SEQUENCE [LARGE SCALE GENOMIC DNA]</scope>
    <source>
        <strain evidence="2 3">Vu-144</strain>
    </source>
</reference>
<organism evidence="2 3">
    <name type="scientific">Arachidicoccus rhizosphaerae</name>
    <dbReference type="NCBI Taxonomy" id="551991"/>
    <lineage>
        <taxon>Bacteria</taxon>
        <taxon>Pseudomonadati</taxon>
        <taxon>Bacteroidota</taxon>
        <taxon>Chitinophagia</taxon>
        <taxon>Chitinophagales</taxon>
        <taxon>Chitinophagaceae</taxon>
        <taxon>Arachidicoccus</taxon>
    </lineage>
</organism>
<evidence type="ECO:0000259" key="1">
    <source>
        <dbReference type="Pfam" id="PF09820"/>
    </source>
</evidence>
<dbReference type="RefSeq" id="WP_091400080.1">
    <property type="nucleotide sequence ID" value="NZ_FNQY01000021.1"/>
</dbReference>
<gene>
    <name evidence="2" type="ORF">SAMN05192529_1216</name>
</gene>
<evidence type="ECO:0000313" key="3">
    <source>
        <dbReference type="Proteomes" id="UP000199041"/>
    </source>
</evidence>
<dbReference type="PANTHER" id="PTHR34825:SF1">
    <property type="entry name" value="AAA-ATPASE-LIKE DOMAIN-CONTAINING PROTEIN"/>
    <property type="match status" value="1"/>
</dbReference>
<feature type="domain" description="AAA-ATPase-like" evidence="1">
    <location>
        <begin position="25"/>
        <end position="101"/>
    </location>
</feature>
<sequence>MSAAIIYDLSLNAKKYGVELTGKGIVLQLRELLEKLAERGKVVILIDEHDKPIIDFLDDRDMVETNRSILKSFYSILKGNDKYIQLLLIIGVTPFSKVSIFSDLNNLDNITLSSHYGGLVGITQSELEENFSREITELQKNKPDILPQIKDWYNGYTWNMKEWVYNPFSLLKFLKDPVFRNYWFTTGTPTFLIQQLKRRAVYDVEGIEMGSLALSTFDTDNPNSGSLLFQTGYLTIKNISSDDQIYELGCPNREVKASLLDGLLSLYREAPWEDSVAIIASIKKALNSCDIKHLVTQLNTLISTIAYDHWKADTESIFNIIVFLTFRLAGVDVFTEVHSARGRSDVLVKTADYIYVLEFKLDGTAAEALHQIKDKGYLKPYLTDPRQKIAVGITFSSKDHEVAEFLTEEQ</sequence>
<proteinExistence type="predicted"/>
<dbReference type="PANTHER" id="PTHR34825">
    <property type="entry name" value="CONSERVED PROTEIN, WITH A WEAK D-GALACTARATE DEHYDRATASE/ALTRONATE HYDROLASE DOMAIN"/>
    <property type="match status" value="1"/>
</dbReference>
<dbReference type="Proteomes" id="UP000199041">
    <property type="component" value="Unassembled WGS sequence"/>
</dbReference>
<dbReference type="Pfam" id="PF09820">
    <property type="entry name" value="AAA-ATPase_like"/>
    <property type="match status" value="1"/>
</dbReference>
<dbReference type="EMBL" id="FNQY01000021">
    <property type="protein sequence ID" value="SEA46940.1"/>
    <property type="molecule type" value="Genomic_DNA"/>
</dbReference>
<dbReference type="STRING" id="551991.SAMN05192529_1216"/>
<name>A0A1H4BFN2_9BACT</name>
<dbReference type="OrthoDB" id="9776605at2"/>
<evidence type="ECO:0000313" key="2">
    <source>
        <dbReference type="EMBL" id="SEA46940.1"/>
    </source>
</evidence>
<protein>
    <submittedName>
        <fullName evidence="2">PD-(D/E)XK nuclease superfamily protein</fullName>
    </submittedName>
</protein>